<evidence type="ECO:0000256" key="9">
    <source>
        <dbReference type="SAM" id="Phobius"/>
    </source>
</evidence>
<keyword evidence="3" id="KW-0997">Cell inner membrane</keyword>
<protein>
    <submittedName>
        <fullName evidence="11">SanA protein</fullName>
    </submittedName>
</protein>
<dbReference type="OrthoDB" id="9782395at2"/>
<dbReference type="GO" id="GO:0005886">
    <property type="term" value="C:plasma membrane"/>
    <property type="evidence" value="ECO:0007669"/>
    <property type="project" value="UniProtKB-SubCell"/>
</dbReference>
<keyword evidence="12" id="KW-1185">Reference proteome</keyword>
<dbReference type="InterPro" id="IPR003848">
    <property type="entry name" value="DUF218"/>
</dbReference>
<keyword evidence="6 9" id="KW-0472">Membrane</keyword>
<evidence type="ECO:0000256" key="5">
    <source>
        <dbReference type="ARBA" id="ARBA00022989"/>
    </source>
</evidence>
<dbReference type="Proteomes" id="UP000254649">
    <property type="component" value="Unassembled WGS sequence"/>
</dbReference>
<evidence type="ECO:0000256" key="2">
    <source>
        <dbReference type="ARBA" id="ARBA00022475"/>
    </source>
</evidence>
<evidence type="ECO:0000256" key="8">
    <source>
        <dbReference type="SAM" id="MobiDB-lite"/>
    </source>
</evidence>
<evidence type="ECO:0000256" key="6">
    <source>
        <dbReference type="ARBA" id="ARBA00023136"/>
    </source>
</evidence>
<evidence type="ECO:0000259" key="10">
    <source>
        <dbReference type="Pfam" id="PF02698"/>
    </source>
</evidence>
<evidence type="ECO:0000256" key="4">
    <source>
        <dbReference type="ARBA" id="ARBA00022692"/>
    </source>
</evidence>
<keyword evidence="5 9" id="KW-1133">Transmembrane helix</keyword>
<evidence type="ECO:0000256" key="3">
    <source>
        <dbReference type="ARBA" id="ARBA00022519"/>
    </source>
</evidence>
<sequence>MPSILSLIISKVRSFFGIFPVKRILLWAIGLILGFVLIIALVDRGIAYYVKDEVYTDIEKIPYRPYGLILGTAKYVSRGVPNQFYEQRMNAAKSLFSQNKLDYLLLSGDNRTLQYNEPRTMTRDLRRMGISEQFLFPDYAGFRTLDSIIRAKEVFHAEPMTIVTQRFHCERALFIAKYYNINAICFAADIPYVFSMTRVRETLARMLMLWELLIEKQPHFLGNPEPLPPPIDRTKNMDSSALSL</sequence>
<proteinExistence type="predicted"/>
<dbReference type="CDD" id="cd06259">
    <property type="entry name" value="YdcF-like"/>
    <property type="match status" value="1"/>
</dbReference>
<evidence type="ECO:0000256" key="1">
    <source>
        <dbReference type="ARBA" id="ARBA00004377"/>
    </source>
</evidence>
<evidence type="ECO:0000256" key="7">
    <source>
        <dbReference type="ARBA" id="ARBA00037355"/>
    </source>
</evidence>
<feature type="domain" description="DUF218" evidence="10">
    <location>
        <begin position="69"/>
        <end position="194"/>
    </location>
</feature>
<name>A0A380TV43_9PAST</name>
<keyword evidence="2" id="KW-1003">Cell membrane</keyword>
<accession>A0A380TV43</accession>
<dbReference type="PANTHER" id="PTHR30336">
    <property type="entry name" value="INNER MEMBRANE PROTEIN, PROBABLE PERMEASE"/>
    <property type="match status" value="1"/>
</dbReference>
<organism evidence="11 12">
    <name type="scientific">[Actinobacillus] rossii</name>
    <dbReference type="NCBI Taxonomy" id="123820"/>
    <lineage>
        <taxon>Bacteria</taxon>
        <taxon>Pseudomonadati</taxon>
        <taxon>Pseudomonadota</taxon>
        <taxon>Gammaproteobacteria</taxon>
        <taxon>Pasteurellales</taxon>
        <taxon>Pasteurellaceae</taxon>
    </lineage>
</organism>
<reference evidence="11 12" key="1">
    <citation type="submission" date="2018-06" db="EMBL/GenBank/DDBJ databases">
        <authorList>
            <consortium name="Pathogen Informatics"/>
            <person name="Doyle S."/>
        </authorList>
    </citation>
    <scope>NUCLEOTIDE SEQUENCE [LARGE SCALE GENOMIC DNA]</scope>
    <source>
        <strain evidence="11 12">NCTC10801</strain>
    </source>
</reference>
<evidence type="ECO:0000313" key="11">
    <source>
        <dbReference type="EMBL" id="SUT91746.1"/>
    </source>
</evidence>
<dbReference type="InterPro" id="IPR051599">
    <property type="entry name" value="Cell_Envelope_Assoc"/>
</dbReference>
<evidence type="ECO:0000313" key="12">
    <source>
        <dbReference type="Proteomes" id="UP000254649"/>
    </source>
</evidence>
<feature type="region of interest" description="Disordered" evidence="8">
    <location>
        <begin position="224"/>
        <end position="244"/>
    </location>
</feature>
<comment type="function">
    <text evidence="7">Participates in the barrier function of the cell envelope.</text>
</comment>
<feature type="transmembrane region" description="Helical" evidence="9">
    <location>
        <begin position="24"/>
        <end position="42"/>
    </location>
</feature>
<dbReference type="AlphaFoldDB" id="A0A380TV43"/>
<gene>
    <name evidence="11" type="ORF">NCTC10801_01525</name>
</gene>
<comment type="subcellular location">
    <subcellularLocation>
        <location evidence="1">Cell inner membrane</location>
        <topology evidence="1">Single-pass membrane protein</topology>
    </subcellularLocation>
</comment>
<dbReference type="EMBL" id="UFRQ01000003">
    <property type="protein sequence ID" value="SUT91746.1"/>
    <property type="molecule type" value="Genomic_DNA"/>
</dbReference>
<keyword evidence="4 9" id="KW-0812">Transmembrane</keyword>
<dbReference type="PANTHER" id="PTHR30336:SF0">
    <property type="entry name" value="PROTEIN SANA"/>
    <property type="match status" value="1"/>
</dbReference>
<dbReference type="Pfam" id="PF02698">
    <property type="entry name" value="DUF218"/>
    <property type="match status" value="1"/>
</dbReference>